<dbReference type="SUPFAM" id="SSF51621">
    <property type="entry name" value="Phosphoenolpyruvate/pyruvate domain"/>
    <property type="match status" value="1"/>
</dbReference>
<evidence type="ECO:0000256" key="16">
    <source>
        <dbReference type="ARBA" id="ARBA00033235"/>
    </source>
</evidence>
<comment type="similarity">
    <text evidence="5 17">Belongs to the PEP-utilizing enzyme family.</text>
</comment>
<evidence type="ECO:0000256" key="8">
    <source>
        <dbReference type="ARBA" id="ARBA00022448"/>
    </source>
</evidence>
<dbReference type="GO" id="GO:0009401">
    <property type="term" value="P:phosphoenolpyruvate-dependent sugar phosphotransferase system"/>
    <property type="evidence" value="ECO:0007669"/>
    <property type="project" value="UniProtKB-KW"/>
</dbReference>
<evidence type="ECO:0000256" key="13">
    <source>
        <dbReference type="ARBA" id="ARBA00022723"/>
    </source>
</evidence>
<sequence>MRLEFTGAVASRGLAIGRARVREPHALDLGEQSIAADAVDSEIDRLHRALESTRAELGRMREQLQGALAQELGEFLDLHALILDDPELIGGLDKLIRTARYSAGYALKLQRDRIAAVFDAMDDPYMRSRREDLDHVIGRVYAALHRDGGGEIDAAHGLAGEVLVCDTVAPAELAQLVESGCVAVVAAQGSPLSHSAILARSLHLPLVVGAHQALQHVNDGDTLLVDASSGRVVVEPGPADLKDFARLRRGEQREQRALQRLRSAPSRTVDGVEINLHANAESREDVAEAFRLGAAGVGLYRTEFLFLQRRELPTEDEQFAAYRDLVLGMNGRPVTLRTLDLGADKADASGVSLAREPNPALGLRGVRLSLARPALFRTQMRAMLRASGYGFVRILVPMVTCREEMLQVRALAVDCARDLRTEGFEIADHLDIGAMIEVPAAALALPTMIDTMDFVSIGTNDLVQYLLAADRGNDAVADIASPLHPAVLRVLHDVIATGRRCGKPVAVCGELAGDIRYTRVLLALGLTDFSMHPGTMLEVRNAVRGCEHAALRKRSAALLRARDRDAILAVLARLD</sequence>
<evidence type="ECO:0000256" key="2">
    <source>
        <dbReference type="ARBA" id="ARBA00001946"/>
    </source>
</evidence>
<dbReference type="PIRSF" id="PIRSF000732">
    <property type="entry name" value="PTS_enzyme_I"/>
    <property type="match status" value="1"/>
</dbReference>
<dbReference type="InterPro" id="IPR036637">
    <property type="entry name" value="Phosphohistidine_dom_sf"/>
</dbReference>
<dbReference type="InterPro" id="IPR050499">
    <property type="entry name" value="PEP-utilizing_PTS_enzyme"/>
</dbReference>
<dbReference type="InterPro" id="IPR036618">
    <property type="entry name" value="PtsI_HPr-bd_sf"/>
</dbReference>
<comment type="caution">
    <text evidence="25">The sequence shown here is derived from an EMBL/GenBank/DDBJ whole genome shotgun (WGS) entry which is preliminary data.</text>
</comment>
<feature type="binding site" evidence="20">
    <location>
        <position position="437"/>
    </location>
    <ligand>
        <name>Mg(2+)</name>
        <dbReference type="ChEBI" id="CHEBI:18420"/>
    </ligand>
</feature>
<comment type="function">
    <text evidence="3 17">General (non sugar-specific) component of the phosphoenolpyruvate-dependent sugar phosphotransferase system (sugar PTS). This major carbohydrate active-transport system catalyzes the phosphorylation of incoming sugar substrates concomitantly with their translocation across the cell membrane. Enzyme I transfers the phosphoryl group from phosphoenolpyruvate (PEP) to the phosphoryl carrier protein (HPr).</text>
</comment>
<comment type="catalytic activity">
    <reaction evidence="1 17">
        <text>L-histidyl-[protein] + phosphoenolpyruvate = N(pros)-phospho-L-histidyl-[protein] + pyruvate</text>
        <dbReference type="Rhea" id="RHEA:23880"/>
        <dbReference type="Rhea" id="RHEA-COMP:9745"/>
        <dbReference type="Rhea" id="RHEA-COMP:9746"/>
        <dbReference type="ChEBI" id="CHEBI:15361"/>
        <dbReference type="ChEBI" id="CHEBI:29979"/>
        <dbReference type="ChEBI" id="CHEBI:58702"/>
        <dbReference type="ChEBI" id="CHEBI:64837"/>
        <dbReference type="EC" id="2.7.3.9"/>
    </reaction>
</comment>
<feature type="binding site" evidence="20">
    <location>
        <position position="461"/>
    </location>
    <ligand>
        <name>Mg(2+)</name>
        <dbReference type="ChEBI" id="CHEBI:18420"/>
    </ligand>
</feature>
<evidence type="ECO:0000313" key="25">
    <source>
        <dbReference type="EMBL" id="MBB5208401.1"/>
    </source>
</evidence>
<evidence type="ECO:0000256" key="19">
    <source>
        <dbReference type="PIRSR" id="PIRSR000732-2"/>
    </source>
</evidence>
<evidence type="ECO:0000256" key="21">
    <source>
        <dbReference type="SAM" id="Coils"/>
    </source>
</evidence>
<keyword evidence="12 17" id="KW-0598">Phosphotransferase system</keyword>
<dbReference type="InterPro" id="IPR008279">
    <property type="entry name" value="PEP-util_enz_mobile_dom"/>
</dbReference>
<evidence type="ECO:0000256" key="1">
    <source>
        <dbReference type="ARBA" id="ARBA00000683"/>
    </source>
</evidence>
<evidence type="ECO:0000256" key="7">
    <source>
        <dbReference type="ARBA" id="ARBA00016544"/>
    </source>
</evidence>
<evidence type="ECO:0000256" key="5">
    <source>
        <dbReference type="ARBA" id="ARBA00007837"/>
    </source>
</evidence>
<keyword evidence="21" id="KW-0175">Coiled coil</keyword>
<feature type="binding site" evidence="19">
    <location>
        <begin position="460"/>
        <end position="461"/>
    </location>
    <ligand>
        <name>phosphoenolpyruvate</name>
        <dbReference type="ChEBI" id="CHEBI:58702"/>
    </ligand>
</feature>
<reference evidence="25 26" key="1">
    <citation type="submission" date="2020-08" db="EMBL/GenBank/DDBJ databases">
        <title>Genomic Encyclopedia of Type Strains, Phase IV (KMG-IV): sequencing the most valuable type-strain genomes for metagenomic binning, comparative biology and taxonomic classification.</title>
        <authorList>
            <person name="Goeker M."/>
        </authorList>
    </citation>
    <scope>NUCLEOTIDE SEQUENCE [LARGE SCALE GENOMIC DNA]</scope>
    <source>
        <strain evidence="25 26">DSM 24163</strain>
    </source>
</reference>
<evidence type="ECO:0000256" key="10">
    <source>
        <dbReference type="ARBA" id="ARBA00022597"/>
    </source>
</evidence>
<dbReference type="SUPFAM" id="SSF47831">
    <property type="entry name" value="Enzyme I of the PEP:sugar phosphotransferase system HPr-binding (sub)domain"/>
    <property type="match status" value="1"/>
</dbReference>
<dbReference type="Gene3D" id="3.20.20.60">
    <property type="entry name" value="Phosphoenolpyruvate-binding domains"/>
    <property type="match status" value="1"/>
</dbReference>
<dbReference type="Gene3D" id="3.50.30.10">
    <property type="entry name" value="Phosphohistidine domain"/>
    <property type="match status" value="1"/>
</dbReference>
<dbReference type="EMBL" id="JACHHP010000003">
    <property type="protein sequence ID" value="MBB5208401.1"/>
    <property type="molecule type" value="Genomic_DNA"/>
</dbReference>
<evidence type="ECO:0000259" key="24">
    <source>
        <dbReference type="Pfam" id="PF05524"/>
    </source>
</evidence>
<keyword evidence="13 17" id="KW-0479">Metal-binding</keyword>
<keyword evidence="8 17" id="KW-0813">Transport</keyword>
<dbReference type="RefSeq" id="WP_183960933.1">
    <property type="nucleotide sequence ID" value="NZ_JACHHP010000003.1"/>
</dbReference>
<dbReference type="Proteomes" id="UP000521199">
    <property type="component" value="Unassembled WGS sequence"/>
</dbReference>
<dbReference type="GO" id="GO:0008965">
    <property type="term" value="F:phosphoenolpyruvate-protein phosphotransferase activity"/>
    <property type="evidence" value="ECO:0007669"/>
    <property type="project" value="UniProtKB-EC"/>
</dbReference>
<evidence type="ECO:0000256" key="6">
    <source>
        <dbReference type="ARBA" id="ARBA00012232"/>
    </source>
</evidence>
<evidence type="ECO:0000259" key="22">
    <source>
        <dbReference type="Pfam" id="PF00391"/>
    </source>
</evidence>
<dbReference type="EC" id="2.7.3.9" evidence="6 17"/>
<evidence type="ECO:0000256" key="18">
    <source>
        <dbReference type="PIRSR" id="PIRSR000732-1"/>
    </source>
</evidence>
<dbReference type="InterPro" id="IPR006318">
    <property type="entry name" value="PTS_EI-like"/>
</dbReference>
<feature type="domain" description="PEP-utilising enzyme mobile" evidence="22">
    <location>
        <begin position="160"/>
        <end position="230"/>
    </location>
</feature>
<evidence type="ECO:0000256" key="11">
    <source>
        <dbReference type="ARBA" id="ARBA00022679"/>
    </source>
</evidence>
<keyword evidence="10 17" id="KW-0762">Sugar transport</keyword>
<dbReference type="InterPro" id="IPR040442">
    <property type="entry name" value="Pyrv_kinase-like_dom_sf"/>
</dbReference>
<dbReference type="InterPro" id="IPR023151">
    <property type="entry name" value="PEP_util_CS"/>
</dbReference>
<dbReference type="Gene3D" id="1.10.274.10">
    <property type="entry name" value="PtsI, HPr-binding domain"/>
    <property type="match status" value="1"/>
</dbReference>
<dbReference type="Pfam" id="PF00391">
    <property type="entry name" value="PEP-utilizers"/>
    <property type="match status" value="1"/>
</dbReference>
<comment type="cofactor">
    <cofactor evidence="2 17 20">
        <name>Mg(2+)</name>
        <dbReference type="ChEBI" id="CHEBI:18420"/>
    </cofactor>
</comment>
<evidence type="ECO:0000256" key="17">
    <source>
        <dbReference type="PIRNR" id="PIRNR000732"/>
    </source>
</evidence>
<dbReference type="PROSITE" id="PS00742">
    <property type="entry name" value="PEP_ENZYMES_2"/>
    <property type="match status" value="1"/>
</dbReference>
<keyword evidence="14 17" id="KW-0418">Kinase</keyword>
<keyword evidence="26" id="KW-1185">Reference proteome</keyword>
<keyword evidence="15 17" id="KW-0460">Magnesium</keyword>
<dbReference type="NCBIfam" id="TIGR01417">
    <property type="entry name" value="PTS_I_fam"/>
    <property type="match status" value="1"/>
</dbReference>
<accession>A0A7W8FZR5</accession>
<dbReference type="GO" id="GO:0046872">
    <property type="term" value="F:metal ion binding"/>
    <property type="evidence" value="ECO:0007669"/>
    <property type="project" value="UniProtKB-KW"/>
</dbReference>
<dbReference type="InterPro" id="IPR008731">
    <property type="entry name" value="PTS_EIN"/>
</dbReference>
<organism evidence="25 26">
    <name type="scientific">Chiayiivirga flava</name>
    <dbReference type="NCBI Taxonomy" id="659595"/>
    <lineage>
        <taxon>Bacteria</taxon>
        <taxon>Pseudomonadati</taxon>
        <taxon>Pseudomonadota</taxon>
        <taxon>Gammaproteobacteria</taxon>
        <taxon>Lysobacterales</taxon>
        <taxon>Lysobacteraceae</taxon>
        <taxon>Chiayiivirga</taxon>
    </lineage>
</organism>
<feature type="domain" description="PEP-utilising enzyme C-terminal" evidence="23">
    <location>
        <begin position="258"/>
        <end position="545"/>
    </location>
</feature>
<evidence type="ECO:0000256" key="12">
    <source>
        <dbReference type="ARBA" id="ARBA00022683"/>
    </source>
</evidence>
<dbReference type="Pfam" id="PF02896">
    <property type="entry name" value="PEP-utilizers_C"/>
    <property type="match status" value="1"/>
</dbReference>
<keyword evidence="9 17" id="KW-0963">Cytoplasm</keyword>
<evidence type="ECO:0000256" key="20">
    <source>
        <dbReference type="PIRSR" id="PIRSR000732-3"/>
    </source>
</evidence>
<evidence type="ECO:0000256" key="9">
    <source>
        <dbReference type="ARBA" id="ARBA00022490"/>
    </source>
</evidence>
<dbReference type="Pfam" id="PF05524">
    <property type="entry name" value="PEP-utilisers_N"/>
    <property type="match status" value="1"/>
</dbReference>
<evidence type="ECO:0000256" key="15">
    <source>
        <dbReference type="ARBA" id="ARBA00022842"/>
    </source>
</evidence>
<evidence type="ECO:0000313" key="26">
    <source>
        <dbReference type="Proteomes" id="UP000521199"/>
    </source>
</evidence>
<dbReference type="SUPFAM" id="SSF52009">
    <property type="entry name" value="Phosphohistidine domain"/>
    <property type="match status" value="1"/>
</dbReference>
<dbReference type="PANTHER" id="PTHR46244:SF3">
    <property type="entry name" value="PHOSPHOENOLPYRUVATE-PROTEIN PHOSPHOTRANSFERASE"/>
    <property type="match status" value="1"/>
</dbReference>
<proteinExistence type="inferred from homology"/>
<keyword evidence="11 17" id="KW-0808">Transferase</keyword>
<dbReference type="InterPro" id="IPR024692">
    <property type="entry name" value="PTS_EI"/>
</dbReference>
<evidence type="ECO:0000256" key="4">
    <source>
        <dbReference type="ARBA" id="ARBA00004496"/>
    </source>
</evidence>
<protein>
    <recommendedName>
        <fullName evidence="7 17">Phosphoenolpyruvate-protein phosphotransferase</fullName>
        <ecNumber evidence="6 17">2.7.3.9</ecNumber>
    </recommendedName>
    <alternativeName>
        <fullName evidence="16 17">Phosphotransferase system, enzyme I</fullName>
    </alternativeName>
</protein>
<name>A0A7W8FZR5_9GAMM</name>
<evidence type="ECO:0000256" key="14">
    <source>
        <dbReference type="ARBA" id="ARBA00022777"/>
    </source>
</evidence>
<feature type="active site" description="Proton donor" evidence="18">
    <location>
        <position position="508"/>
    </location>
</feature>
<comment type="subcellular location">
    <subcellularLocation>
        <location evidence="4 17">Cytoplasm</location>
    </subcellularLocation>
</comment>
<dbReference type="PRINTS" id="PR01736">
    <property type="entry name" value="PHPHTRNFRASE"/>
</dbReference>
<dbReference type="AlphaFoldDB" id="A0A7W8FZR5"/>
<dbReference type="GO" id="GO:0005737">
    <property type="term" value="C:cytoplasm"/>
    <property type="evidence" value="ECO:0007669"/>
    <property type="project" value="UniProtKB-SubCell"/>
</dbReference>
<evidence type="ECO:0000256" key="3">
    <source>
        <dbReference type="ARBA" id="ARBA00002728"/>
    </source>
</evidence>
<feature type="binding site" evidence="19">
    <location>
        <position position="471"/>
    </location>
    <ligand>
        <name>phosphoenolpyruvate</name>
        <dbReference type="ChEBI" id="CHEBI:58702"/>
    </ligand>
</feature>
<dbReference type="InterPro" id="IPR015813">
    <property type="entry name" value="Pyrv/PenolPyrv_kinase-like_dom"/>
</dbReference>
<dbReference type="InterPro" id="IPR000121">
    <property type="entry name" value="PEP_util_C"/>
</dbReference>
<feature type="active site" description="Tele-phosphohistidine intermediate" evidence="18">
    <location>
        <position position="194"/>
    </location>
</feature>
<gene>
    <name evidence="25" type="ORF">HNQ52_001943</name>
</gene>
<feature type="domain" description="Phosphotransferase system enzyme I N-terminal" evidence="24">
    <location>
        <begin position="6"/>
        <end position="129"/>
    </location>
</feature>
<dbReference type="PANTHER" id="PTHR46244">
    <property type="entry name" value="PHOSPHOENOLPYRUVATE-PROTEIN PHOSPHOTRANSFERASE"/>
    <property type="match status" value="1"/>
</dbReference>
<feature type="binding site" evidence="19">
    <location>
        <position position="337"/>
    </location>
    <ligand>
        <name>phosphoenolpyruvate</name>
        <dbReference type="ChEBI" id="CHEBI:58702"/>
    </ligand>
</feature>
<feature type="binding site" evidence="19">
    <location>
        <position position="301"/>
    </location>
    <ligand>
        <name>phosphoenolpyruvate</name>
        <dbReference type="ChEBI" id="CHEBI:58702"/>
    </ligand>
</feature>
<evidence type="ECO:0000259" key="23">
    <source>
        <dbReference type="Pfam" id="PF02896"/>
    </source>
</evidence>
<feature type="coiled-coil region" evidence="21">
    <location>
        <begin position="36"/>
        <end position="70"/>
    </location>
</feature>
<dbReference type="GO" id="GO:0016301">
    <property type="term" value="F:kinase activity"/>
    <property type="evidence" value="ECO:0007669"/>
    <property type="project" value="UniProtKB-KW"/>
</dbReference>